<protein>
    <recommendedName>
        <fullName evidence="8">S-protein homolog</fullName>
    </recommendedName>
</protein>
<dbReference type="OrthoDB" id="1727555at2759"/>
<reference evidence="6 7" key="1">
    <citation type="journal article" date="2020" name="IScience">
        <title>Genome Sequencing of the Endangered Kingdonia uniflora (Circaeasteraceae, Ranunculales) Reveals Potential Mechanisms of Evolutionary Specialization.</title>
        <authorList>
            <person name="Sun Y."/>
            <person name="Deng T."/>
            <person name="Zhang A."/>
            <person name="Moore M.J."/>
            <person name="Landis J.B."/>
            <person name="Lin N."/>
            <person name="Zhang H."/>
            <person name="Zhang X."/>
            <person name="Huang J."/>
            <person name="Zhang X."/>
            <person name="Sun H."/>
            <person name="Wang H."/>
        </authorList>
    </citation>
    <scope>NUCLEOTIDE SEQUENCE [LARGE SCALE GENOMIC DNA]</scope>
    <source>
        <strain evidence="6">TB1705</strain>
        <tissue evidence="6">Leaf</tissue>
    </source>
</reference>
<dbReference type="Proteomes" id="UP000541444">
    <property type="component" value="Unassembled WGS sequence"/>
</dbReference>
<dbReference type="Pfam" id="PF05938">
    <property type="entry name" value="Self-incomp_S1"/>
    <property type="match status" value="3"/>
</dbReference>
<evidence type="ECO:0000256" key="4">
    <source>
        <dbReference type="ARBA" id="ARBA00022525"/>
    </source>
</evidence>
<evidence type="ECO:0000256" key="1">
    <source>
        <dbReference type="ARBA" id="ARBA00004613"/>
    </source>
</evidence>
<evidence type="ECO:0000256" key="3">
    <source>
        <dbReference type="ARBA" id="ARBA00022471"/>
    </source>
</evidence>
<dbReference type="GO" id="GO:0005576">
    <property type="term" value="C:extracellular region"/>
    <property type="evidence" value="ECO:0007669"/>
    <property type="project" value="UniProtKB-SubCell"/>
</dbReference>
<evidence type="ECO:0000313" key="7">
    <source>
        <dbReference type="Proteomes" id="UP000541444"/>
    </source>
</evidence>
<evidence type="ECO:0000256" key="5">
    <source>
        <dbReference type="ARBA" id="ARBA00022729"/>
    </source>
</evidence>
<gene>
    <name evidence="6" type="ORF">GIB67_023547</name>
</gene>
<accession>A0A7J7PA21</accession>
<evidence type="ECO:0000313" key="6">
    <source>
        <dbReference type="EMBL" id="KAF6176256.1"/>
    </source>
</evidence>
<evidence type="ECO:0008006" key="8">
    <source>
        <dbReference type="Google" id="ProtNLM"/>
    </source>
</evidence>
<keyword evidence="4" id="KW-0964">Secreted</keyword>
<name>A0A7J7PA21_9MAGN</name>
<evidence type="ECO:0000256" key="2">
    <source>
        <dbReference type="ARBA" id="ARBA00005581"/>
    </source>
</evidence>
<keyword evidence="5" id="KW-0732">Signal</keyword>
<keyword evidence="3" id="KW-0713">Self-incompatibility</keyword>
<dbReference type="AlphaFoldDB" id="A0A7J7PA21"/>
<comment type="subcellular location">
    <subcellularLocation>
        <location evidence="1">Secreted</location>
    </subcellularLocation>
</comment>
<comment type="similarity">
    <text evidence="2">Belongs to the plant self-incompatibility (S1) protein family.</text>
</comment>
<dbReference type="EMBL" id="JACGCM010000119">
    <property type="protein sequence ID" value="KAF6176256.1"/>
    <property type="molecule type" value="Genomic_DNA"/>
</dbReference>
<dbReference type="InterPro" id="IPR010264">
    <property type="entry name" value="Self-incomp_S1"/>
</dbReference>
<keyword evidence="7" id="KW-1185">Reference proteome</keyword>
<organism evidence="6 7">
    <name type="scientific">Kingdonia uniflora</name>
    <dbReference type="NCBI Taxonomy" id="39325"/>
    <lineage>
        <taxon>Eukaryota</taxon>
        <taxon>Viridiplantae</taxon>
        <taxon>Streptophyta</taxon>
        <taxon>Embryophyta</taxon>
        <taxon>Tracheophyta</taxon>
        <taxon>Spermatophyta</taxon>
        <taxon>Magnoliopsida</taxon>
        <taxon>Ranunculales</taxon>
        <taxon>Circaeasteraceae</taxon>
        <taxon>Kingdonia</taxon>
    </lineage>
</organism>
<dbReference type="GO" id="GO:0060320">
    <property type="term" value="P:rejection of self pollen"/>
    <property type="evidence" value="ECO:0007669"/>
    <property type="project" value="UniProtKB-KW"/>
</dbReference>
<proteinExistence type="inferred from homology"/>
<comment type="caution">
    <text evidence="6">The sequence shown here is derived from an EMBL/GenBank/DDBJ whole genome shotgun (WGS) entry which is preliminary data.</text>
</comment>
<dbReference type="PANTHER" id="PTHR31232">
    <property type="match status" value="1"/>
</dbReference>
<feature type="non-terminal residue" evidence="6">
    <location>
        <position position="1"/>
    </location>
</feature>
<sequence>MSRIPNNAYTKKCHDSGDIRVCIHNKLYRGTLLVLRCKSGDNDLGQHMLHYNKDYTWHFDTNLYASMLFWCWVGWRDHNGKWVQKSFDVFRKSSDFWNNYTTACVTSSVTGLLYPMPSLYKSSTTASVGESILETTMSTYGKNNAFILALVVITISIISSVRCINEIRYAEPPPEYDIWGKRHIHVVNELYPGTPLNIHCKSKNDDLGEHTLANQESFSWHFRDNYWGTTLFWCAMAWKDGNGNWAQEDHDVYKTCLKGEKFVCQVDYTWSARPDGLYLHYDDGTQELWHHWEYGTKRNRGIQESERPPDDIYMRKHHIHVVNDLQPGTPLIVHCKSKYDDLGEHTLDYQEDFSWHFRENFLGSTLFWCFMEWKDGNGNWAYEDHDVFSPRWSLFTSQSDLTWSAQPEGLYLLHKM</sequence>
<dbReference type="PANTHER" id="PTHR31232:SF18">
    <property type="entry name" value="S-PROTEIN HOMOLOG"/>
    <property type="match status" value="1"/>
</dbReference>